<dbReference type="Proteomes" id="UP001209878">
    <property type="component" value="Unassembled WGS sequence"/>
</dbReference>
<accession>A0AAD9JUV9</accession>
<dbReference type="InterPro" id="IPR043128">
    <property type="entry name" value="Rev_trsase/Diguanyl_cyclase"/>
</dbReference>
<proteinExistence type="predicted"/>
<keyword evidence="2" id="KW-1185">Reference proteome</keyword>
<dbReference type="Gene3D" id="3.10.10.10">
    <property type="entry name" value="HIV Type 1 Reverse Transcriptase, subunit A, domain 1"/>
    <property type="match status" value="1"/>
</dbReference>
<evidence type="ECO:0000313" key="1">
    <source>
        <dbReference type="EMBL" id="KAK2159095.1"/>
    </source>
</evidence>
<dbReference type="SUPFAM" id="SSF56672">
    <property type="entry name" value="DNA/RNA polymerases"/>
    <property type="match status" value="1"/>
</dbReference>
<organism evidence="1 2">
    <name type="scientific">Ridgeia piscesae</name>
    <name type="common">Tubeworm</name>
    <dbReference type="NCBI Taxonomy" id="27915"/>
    <lineage>
        <taxon>Eukaryota</taxon>
        <taxon>Metazoa</taxon>
        <taxon>Spiralia</taxon>
        <taxon>Lophotrochozoa</taxon>
        <taxon>Annelida</taxon>
        <taxon>Polychaeta</taxon>
        <taxon>Sedentaria</taxon>
        <taxon>Canalipalpata</taxon>
        <taxon>Sabellida</taxon>
        <taxon>Siboglinidae</taxon>
        <taxon>Ridgeia</taxon>
    </lineage>
</organism>
<comment type="caution">
    <text evidence="1">The sequence shown here is derived from an EMBL/GenBank/DDBJ whole genome shotgun (WGS) entry which is preliminary data.</text>
</comment>
<gene>
    <name evidence="1" type="ORF">NP493_1750g00045</name>
</gene>
<sequence length="168" mass="19085">MSNKKIIKPLGKCRMLLSNPKTETSHDVKFIVIKDNDDCQPILGLQTSEQMHLVKVVVVKKRSDALRVRIDPHELNKALQCEHYTLPILEDVLHDFQGAFFSKADLCYWQVKLDDESRLLTFQRGVLEDTGGVVCLLAERCQVKCSKNIGIRLKNGVSTCVQDFTNDL</sequence>
<dbReference type="EMBL" id="JAODUO010001746">
    <property type="protein sequence ID" value="KAK2159095.1"/>
    <property type="molecule type" value="Genomic_DNA"/>
</dbReference>
<dbReference type="Gene3D" id="3.30.70.270">
    <property type="match status" value="1"/>
</dbReference>
<protein>
    <submittedName>
        <fullName evidence="1">Uncharacterized protein</fullName>
    </submittedName>
</protein>
<name>A0AAD9JUV9_RIDPI</name>
<reference evidence="1" key="1">
    <citation type="journal article" date="2023" name="Mol. Biol. Evol.">
        <title>Third-Generation Sequencing Reveals the Adaptive Role of the Epigenome in Three Deep-Sea Polychaetes.</title>
        <authorList>
            <person name="Perez M."/>
            <person name="Aroh O."/>
            <person name="Sun Y."/>
            <person name="Lan Y."/>
            <person name="Juniper S.K."/>
            <person name="Young C.R."/>
            <person name="Angers B."/>
            <person name="Qian P.Y."/>
        </authorList>
    </citation>
    <scope>NUCLEOTIDE SEQUENCE</scope>
    <source>
        <strain evidence="1">R07B-5</strain>
    </source>
</reference>
<dbReference type="AlphaFoldDB" id="A0AAD9JUV9"/>
<dbReference type="InterPro" id="IPR043502">
    <property type="entry name" value="DNA/RNA_pol_sf"/>
</dbReference>
<evidence type="ECO:0000313" key="2">
    <source>
        <dbReference type="Proteomes" id="UP001209878"/>
    </source>
</evidence>